<sequence length="80" mass="7346">MAGGSRAAVALLMTGLSDDRTGGMMGMALNVGVAVAARGASGRSGKLPPPPPGCIVGVGGRLLSGGGDGIGGPSGMGVPG</sequence>
<accession>A0A1Y2H7J5</accession>
<dbReference type="EMBL" id="MCFL01000081">
    <property type="protein sequence ID" value="ORZ30540.1"/>
    <property type="molecule type" value="Genomic_DNA"/>
</dbReference>
<comment type="caution">
    <text evidence="1">The sequence shown here is derived from an EMBL/GenBank/DDBJ whole genome shotgun (WGS) entry which is preliminary data.</text>
</comment>
<proteinExistence type="predicted"/>
<reference evidence="1 2" key="1">
    <citation type="submission" date="2016-07" db="EMBL/GenBank/DDBJ databases">
        <title>Pervasive Adenine N6-methylation of Active Genes in Fungi.</title>
        <authorList>
            <consortium name="DOE Joint Genome Institute"/>
            <person name="Mondo S.J."/>
            <person name="Dannebaum R.O."/>
            <person name="Kuo R.C."/>
            <person name="Labutti K."/>
            <person name="Haridas S."/>
            <person name="Kuo A."/>
            <person name="Salamov A."/>
            <person name="Ahrendt S.R."/>
            <person name="Lipzen A."/>
            <person name="Sullivan W."/>
            <person name="Andreopoulos W.B."/>
            <person name="Clum A."/>
            <person name="Lindquist E."/>
            <person name="Daum C."/>
            <person name="Ramamoorthy G.K."/>
            <person name="Gryganskyi A."/>
            <person name="Culley D."/>
            <person name="Magnuson J.K."/>
            <person name="James T.Y."/>
            <person name="O'Malley M.A."/>
            <person name="Stajich J.E."/>
            <person name="Spatafora J.W."/>
            <person name="Visel A."/>
            <person name="Grigoriev I.V."/>
        </authorList>
    </citation>
    <scope>NUCLEOTIDE SEQUENCE [LARGE SCALE GENOMIC DNA]</scope>
    <source>
        <strain evidence="1 2">PL171</strain>
    </source>
</reference>
<organism evidence="1 2">
    <name type="scientific">Catenaria anguillulae PL171</name>
    <dbReference type="NCBI Taxonomy" id="765915"/>
    <lineage>
        <taxon>Eukaryota</taxon>
        <taxon>Fungi</taxon>
        <taxon>Fungi incertae sedis</taxon>
        <taxon>Blastocladiomycota</taxon>
        <taxon>Blastocladiomycetes</taxon>
        <taxon>Blastocladiales</taxon>
        <taxon>Catenariaceae</taxon>
        <taxon>Catenaria</taxon>
    </lineage>
</organism>
<dbReference type="Proteomes" id="UP000193411">
    <property type="component" value="Unassembled WGS sequence"/>
</dbReference>
<keyword evidence="2" id="KW-1185">Reference proteome</keyword>
<evidence type="ECO:0000313" key="2">
    <source>
        <dbReference type="Proteomes" id="UP000193411"/>
    </source>
</evidence>
<evidence type="ECO:0000313" key="1">
    <source>
        <dbReference type="EMBL" id="ORZ30540.1"/>
    </source>
</evidence>
<dbReference type="AlphaFoldDB" id="A0A1Y2H7J5"/>
<name>A0A1Y2H7J5_9FUNG</name>
<protein>
    <submittedName>
        <fullName evidence="1">Uncharacterized protein</fullName>
    </submittedName>
</protein>
<gene>
    <name evidence="1" type="ORF">BCR44DRAFT_1444516</name>
</gene>